<evidence type="ECO:0000313" key="2">
    <source>
        <dbReference type="EMBL" id="MCW4472242.1"/>
    </source>
</evidence>
<keyword evidence="1" id="KW-0732">Signal</keyword>
<keyword evidence="3" id="KW-1185">Reference proteome</keyword>
<gene>
    <name evidence="2" type="ORF">OK345_06975</name>
</gene>
<feature type="chain" id="PRO_5046861684" evidence="1">
    <location>
        <begin position="22"/>
        <end position="153"/>
    </location>
</feature>
<organism evidence="2 3">
    <name type="scientific">Xanthomonas chitinilytica</name>
    <dbReference type="NCBI Taxonomy" id="2989819"/>
    <lineage>
        <taxon>Bacteria</taxon>
        <taxon>Pseudomonadati</taxon>
        <taxon>Pseudomonadota</taxon>
        <taxon>Gammaproteobacteria</taxon>
        <taxon>Lysobacterales</taxon>
        <taxon>Lysobacteraceae</taxon>
        <taxon>Xanthomonas</taxon>
    </lineage>
</organism>
<reference evidence="2 3" key="1">
    <citation type="submission" date="2022-10" db="EMBL/GenBank/DDBJ databases">
        <title>Xanthomonas sp. H13-6.</title>
        <authorList>
            <person name="Liu X."/>
            <person name="Deng Z."/>
            <person name="Jiang Y."/>
            <person name="Yu T."/>
            <person name="Ai J."/>
        </authorList>
    </citation>
    <scope>NUCLEOTIDE SEQUENCE [LARGE SCALE GENOMIC DNA]</scope>
    <source>
        <strain evidence="2 3">H13-6</strain>
    </source>
</reference>
<dbReference type="Proteomes" id="UP001209922">
    <property type="component" value="Unassembled WGS sequence"/>
</dbReference>
<evidence type="ECO:0000313" key="3">
    <source>
        <dbReference type="Proteomes" id="UP001209922"/>
    </source>
</evidence>
<name>A0ABT3JUR6_9XANT</name>
<feature type="signal peptide" evidence="1">
    <location>
        <begin position="1"/>
        <end position="21"/>
    </location>
</feature>
<proteinExistence type="predicted"/>
<evidence type="ECO:0000256" key="1">
    <source>
        <dbReference type="SAM" id="SignalP"/>
    </source>
</evidence>
<comment type="caution">
    <text evidence="2">The sequence shown here is derived from an EMBL/GenBank/DDBJ whole genome shotgun (WGS) entry which is preliminary data.</text>
</comment>
<dbReference type="RefSeq" id="WP_265127198.1">
    <property type="nucleotide sequence ID" value="NZ_JAPCHY010000004.1"/>
</dbReference>
<accession>A0ABT3JUR6</accession>
<sequence>MKTASIVSSLFLLCASAPALAQATADCPSLPGSAGLQWERQVQNDFILCKASTEDGRHVLNMMLTSRDPALPLNRSLRQEKGSFAGESLYWYTPDMGGRDLPGLEARRITVVKLAKNRYAQIWIDAGDTRELSSLQSLTQGMNLNPTALAGGN</sequence>
<dbReference type="EMBL" id="JAPCHY010000004">
    <property type="protein sequence ID" value="MCW4472242.1"/>
    <property type="molecule type" value="Genomic_DNA"/>
</dbReference>
<protein>
    <submittedName>
        <fullName evidence="2">Uncharacterized protein</fullName>
    </submittedName>
</protein>